<dbReference type="SUPFAM" id="SSF55797">
    <property type="entry name" value="PR-1-like"/>
    <property type="match status" value="1"/>
</dbReference>
<dbReference type="PANTHER" id="PTHR10334">
    <property type="entry name" value="CYSTEINE-RICH SECRETORY PROTEIN-RELATED"/>
    <property type="match status" value="1"/>
</dbReference>
<dbReference type="EMBL" id="CAACVG010012492">
    <property type="protein sequence ID" value="VEN60350.1"/>
    <property type="molecule type" value="Genomic_DNA"/>
</dbReference>
<feature type="signal peptide" evidence="3">
    <location>
        <begin position="1"/>
        <end position="27"/>
    </location>
</feature>
<dbReference type="Proteomes" id="UP000410492">
    <property type="component" value="Unassembled WGS sequence"/>
</dbReference>
<keyword evidence="2" id="KW-0964">Secreted</keyword>
<keyword evidence="6" id="KW-1185">Reference proteome</keyword>
<organism evidence="5 6">
    <name type="scientific">Callosobruchus maculatus</name>
    <name type="common">Southern cowpea weevil</name>
    <name type="synonym">Pulse bruchid</name>
    <dbReference type="NCBI Taxonomy" id="64391"/>
    <lineage>
        <taxon>Eukaryota</taxon>
        <taxon>Metazoa</taxon>
        <taxon>Ecdysozoa</taxon>
        <taxon>Arthropoda</taxon>
        <taxon>Hexapoda</taxon>
        <taxon>Insecta</taxon>
        <taxon>Pterygota</taxon>
        <taxon>Neoptera</taxon>
        <taxon>Endopterygota</taxon>
        <taxon>Coleoptera</taxon>
        <taxon>Polyphaga</taxon>
        <taxon>Cucujiformia</taxon>
        <taxon>Chrysomeloidea</taxon>
        <taxon>Chrysomelidae</taxon>
        <taxon>Bruchinae</taxon>
        <taxon>Bruchini</taxon>
        <taxon>Callosobruchus</taxon>
    </lineage>
</organism>
<dbReference type="OrthoDB" id="43654at2759"/>
<dbReference type="PROSITE" id="PS01010">
    <property type="entry name" value="CRISP_2"/>
    <property type="match status" value="1"/>
</dbReference>
<evidence type="ECO:0000313" key="6">
    <source>
        <dbReference type="Proteomes" id="UP000410492"/>
    </source>
</evidence>
<feature type="chain" id="PRO_5024897205" description="SCP domain-containing protein" evidence="3">
    <location>
        <begin position="28"/>
        <end position="197"/>
    </location>
</feature>
<dbReference type="CDD" id="cd05380">
    <property type="entry name" value="CAP_euk"/>
    <property type="match status" value="1"/>
</dbReference>
<gene>
    <name evidence="5" type="ORF">CALMAC_LOCUS18081</name>
</gene>
<dbReference type="GO" id="GO:0005576">
    <property type="term" value="C:extracellular region"/>
    <property type="evidence" value="ECO:0007669"/>
    <property type="project" value="UniProtKB-SubCell"/>
</dbReference>
<dbReference type="InterPro" id="IPR001283">
    <property type="entry name" value="CRISP-related"/>
</dbReference>
<evidence type="ECO:0000259" key="4">
    <source>
        <dbReference type="SMART" id="SM00198"/>
    </source>
</evidence>
<evidence type="ECO:0000256" key="2">
    <source>
        <dbReference type="ARBA" id="ARBA00022525"/>
    </source>
</evidence>
<sequence length="197" mass="22158">MRYLLGSTLICATLTIMALMKADGAKAYDSGVSDDDIKIILREHNKIRRQIECGNFPGLPKGKNFKQLKYDKNLAAEAQKIANTHRFKHVRVHDHRWPPPRGVGQNIYMYGSTSNVGGPNWKRAIDTWRNESRKYCYSPCGGSSATGHFTQIIWADTEFIGCGYASYKDGGMNRMLMVCNYGPGGNVIGQVPYRRFV</sequence>
<dbReference type="InterPro" id="IPR018244">
    <property type="entry name" value="Allrgn_V5/Tpx1_CS"/>
</dbReference>
<feature type="domain" description="SCP" evidence="4">
    <location>
        <begin position="35"/>
        <end position="189"/>
    </location>
</feature>
<reference evidence="5 6" key="1">
    <citation type="submission" date="2019-01" db="EMBL/GenBank/DDBJ databases">
        <authorList>
            <person name="Sayadi A."/>
        </authorList>
    </citation>
    <scope>NUCLEOTIDE SEQUENCE [LARGE SCALE GENOMIC DNA]</scope>
</reference>
<dbReference type="PRINTS" id="PR00837">
    <property type="entry name" value="V5TPXLIKE"/>
</dbReference>
<dbReference type="PROSITE" id="PS01009">
    <property type="entry name" value="CRISP_1"/>
    <property type="match status" value="1"/>
</dbReference>
<comment type="subcellular location">
    <subcellularLocation>
        <location evidence="1">Secreted</location>
    </subcellularLocation>
</comment>
<dbReference type="InterPro" id="IPR014044">
    <property type="entry name" value="CAP_dom"/>
</dbReference>
<protein>
    <recommendedName>
        <fullName evidence="4">SCP domain-containing protein</fullName>
    </recommendedName>
</protein>
<dbReference type="InterPro" id="IPR035940">
    <property type="entry name" value="CAP_sf"/>
</dbReference>
<dbReference type="Pfam" id="PF00188">
    <property type="entry name" value="CAP"/>
    <property type="match status" value="1"/>
</dbReference>
<evidence type="ECO:0000313" key="5">
    <source>
        <dbReference type="EMBL" id="VEN60350.1"/>
    </source>
</evidence>
<dbReference type="SMART" id="SM00198">
    <property type="entry name" value="SCP"/>
    <property type="match status" value="1"/>
</dbReference>
<proteinExistence type="predicted"/>
<evidence type="ECO:0000256" key="3">
    <source>
        <dbReference type="SAM" id="SignalP"/>
    </source>
</evidence>
<dbReference type="Gene3D" id="3.40.33.10">
    <property type="entry name" value="CAP"/>
    <property type="match status" value="1"/>
</dbReference>
<dbReference type="InterPro" id="IPR002413">
    <property type="entry name" value="V5_allergen-like"/>
</dbReference>
<dbReference type="AlphaFoldDB" id="A0A653DJG7"/>
<keyword evidence="3" id="KW-0732">Signal</keyword>
<dbReference type="PRINTS" id="PR00838">
    <property type="entry name" value="V5ALLERGEN"/>
</dbReference>
<accession>A0A653DJG7</accession>
<name>A0A653DJG7_CALMS</name>
<evidence type="ECO:0000256" key="1">
    <source>
        <dbReference type="ARBA" id="ARBA00004613"/>
    </source>
</evidence>